<evidence type="ECO:0000313" key="2">
    <source>
        <dbReference type="EMBL" id="CAL4787546.1"/>
    </source>
</evidence>
<comment type="caution">
    <text evidence="1">The sequence shown here is derived from an EMBL/GenBank/DDBJ whole genome shotgun (WGS) entry which is preliminary data.</text>
</comment>
<reference evidence="2 3" key="2">
    <citation type="submission" date="2024-05" db="EMBL/GenBank/DDBJ databases">
        <authorList>
            <person name="Chen Y."/>
            <person name="Shah S."/>
            <person name="Dougan E. K."/>
            <person name="Thang M."/>
            <person name="Chan C."/>
        </authorList>
    </citation>
    <scope>NUCLEOTIDE SEQUENCE [LARGE SCALE GENOMIC DNA]</scope>
</reference>
<sequence>MEAMLQQHKDTLAEVQKLKFQALLRELNVKSDIEHATLPEVEEAAQRLIQWSQNRGHVLVEENLRELQDLMLEYADWLHVEEHESACLFLSKFLYLLMLLGAKQVSPQDVSLFEAERKIEDIAVNASARYATRLNMIARDLEGLLGKEPTLRDAIQNQASKVTQQVPYKLMRNWSNAVLHLIVQNLIPSTKRNER</sequence>
<name>A0A9P1G424_9DINO</name>
<dbReference type="EMBL" id="CAMXCT010002756">
    <property type="protein sequence ID" value="CAI4000234.1"/>
    <property type="molecule type" value="Genomic_DNA"/>
</dbReference>
<evidence type="ECO:0000313" key="3">
    <source>
        <dbReference type="Proteomes" id="UP001152797"/>
    </source>
</evidence>
<evidence type="ECO:0000313" key="1">
    <source>
        <dbReference type="EMBL" id="CAI4000234.1"/>
    </source>
</evidence>
<accession>A0A9P1G424</accession>
<keyword evidence="3" id="KW-1185">Reference proteome</keyword>
<dbReference type="Proteomes" id="UP001152797">
    <property type="component" value="Unassembled WGS sequence"/>
</dbReference>
<dbReference type="EMBL" id="CAMXCT030002756">
    <property type="protein sequence ID" value="CAL4787546.1"/>
    <property type="molecule type" value="Genomic_DNA"/>
</dbReference>
<dbReference type="AlphaFoldDB" id="A0A9P1G424"/>
<gene>
    <name evidence="1" type="ORF">C1SCF055_LOCUS26368</name>
</gene>
<organism evidence="1">
    <name type="scientific">Cladocopium goreaui</name>
    <dbReference type="NCBI Taxonomy" id="2562237"/>
    <lineage>
        <taxon>Eukaryota</taxon>
        <taxon>Sar</taxon>
        <taxon>Alveolata</taxon>
        <taxon>Dinophyceae</taxon>
        <taxon>Suessiales</taxon>
        <taxon>Symbiodiniaceae</taxon>
        <taxon>Cladocopium</taxon>
    </lineage>
</organism>
<dbReference type="EMBL" id="CAMXCT020002756">
    <property type="protein sequence ID" value="CAL1153609.1"/>
    <property type="molecule type" value="Genomic_DNA"/>
</dbReference>
<protein>
    <submittedName>
        <fullName evidence="1">Uncharacterized protein</fullName>
    </submittedName>
</protein>
<reference evidence="1" key="1">
    <citation type="submission" date="2022-10" db="EMBL/GenBank/DDBJ databases">
        <authorList>
            <person name="Chen Y."/>
            <person name="Dougan E. K."/>
            <person name="Chan C."/>
            <person name="Rhodes N."/>
            <person name="Thang M."/>
        </authorList>
    </citation>
    <scope>NUCLEOTIDE SEQUENCE</scope>
</reference>
<proteinExistence type="predicted"/>